<name>A0AAJ0ZKX2_9PSED</name>
<dbReference type="GO" id="GO:0016758">
    <property type="term" value="F:hexosyltransferase activity"/>
    <property type="evidence" value="ECO:0007669"/>
    <property type="project" value="UniProtKB-ARBA"/>
</dbReference>
<reference evidence="3" key="1">
    <citation type="submission" date="2020-12" db="EMBL/GenBank/DDBJ databases">
        <title>Generalized mutagenesis with transposon Tn5. A laboratory procedure for the identification of genes responsible for a bacterial phenotype and its regulation, illustrated with phenazine production in Pseudomonas chlororaphis.</title>
        <authorList>
            <person name="Muzio F."/>
            <person name="Sobrero P."/>
            <person name="Agaras B."/>
            <person name="Valverde C."/>
        </authorList>
    </citation>
    <scope>NUCLEOTIDE SEQUENCE</scope>
    <source>
        <strain evidence="3">SMMP3</strain>
    </source>
</reference>
<dbReference type="Proteomes" id="UP000787568">
    <property type="component" value="Unassembled WGS sequence"/>
</dbReference>
<evidence type="ECO:0000256" key="1">
    <source>
        <dbReference type="ARBA" id="ARBA00022519"/>
    </source>
</evidence>
<keyword evidence="1" id="KW-0472">Membrane</keyword>
<evidence type="ECO:0000259" key="2">
    <source>
        <dbReference type="Pfam" id="PF00535"/>
    </source>
</evidence>
<dbReference type="SUPFAM" id="SSF53448">
    <property type="entry name" value="Nucleotide-diphospho-sugar transferases"/>
    <property type="match status" value="1"/>
</dbReference>
<dbReference type="InterPro" id="IPR029044">
    <property type="entry name" value="Nucleotide-diphossugar_trans"/>
</dbReference>
<keyword evidence="1" id="KW-0997">Cell inner membrane</keyword>
<dbReference type="Pfam" id="PF00535">
    <property type="entry name" value="Glycos_transf_2"/>
    <property type="match status" value="1"/>
</dbReference>
<comment type="caution">
    <text evidence="3">The sequence shown here is derived from an EMBL/GenBank/DDBJ whole genome shotgun (WGS) entry which is preliminary data.</text>
</comment>
<sequence>MITVLTPTYNREATLPRLYESLCAQTCKDFEWLIVDDGSQDETQRLLLEYSDTAPFKVQVFYQPNGGKHVALNLGVRKADTPWIFIVDSDDSLVPNAVECVIDAVVALGEANVVGLCYRKAYFDMRVVGRNVENSDSPVIMSPTEAGHFFKGDLAYIFKTEAMLKYAFPVVPEERFVPELYIWNKIGDEGDIYCFGSTTLYLCDYLEDGYSKNFSSNLRRNPKGFLTFYWAQIFRENDLRYKLKFLLRSIQCYLYTLFNRFS</sequence>
<dbReference type="PANTHER" id="PTHR22916">
    <property type="entry name" value="GLYCOSYLTRANSFERASE"/>
    <property type="match status" value="1"/>
</dbReference>
<evidence type="ECO:0000313" key="3">
    <source>
        <dbReference type="EMBL" id="MBU4633864.1"/>
    </source>
</evidence>
<dbReference type="AlphaFoldDB" id="A0AAJ0ZKX2"/>
<accession>A0AAJ0ZKX2</accession>
<dbReference type="InterPro" id="IPR001173">
    <property type="entry name" value="Glyco_trans_2-like"/>
</dbReference>
<dbReference type="EMBL" id="JAEEFW010000004">
    <property type="protein sequence ID" value="MBU4633864.1"/>
    <property type="molecule type" value="Genomic_DNA"/>
</dbReference>
<organism evidence="3 4">
    <name type="scientific">Pseudomonas chlororaphis subsp. aurantiaca</name>
    <dbReference type="NCBI Taxonomy" id="86192"/>
    <lineage>
        <taxon>Bacteria</taxon>
        <taxon>Pseudomonadati</taxon>
        <taxon>Pseudomonadota</taxon>
        <taxon>Gammaproteobacteria</taxon>
        <taxon>Pseudomonadales</taxon>
        <taxon>Pseudomonadaceae</taxon>
        <taxon>Pseudomonas</taxon>
    </lineage>
</organism>
<dbReference type="RefSeq" id="WP_124309230.1">
    <property type="nucleotide sequence ID" value="NZ_CP027715.1"/>
</dbReference>
<dbReference type="CDD" id="cd00761">
    <property type="entry name" value="Glyco_tranf_GTA_type"/>
    <property type="match status" value="1"/>
</dbReference>
<dbReference type="Gene3D" id="3.90.550.10">
    <property type="entry name" value="Spore Coat Polysaccharide Biosynthesis Protein SpsA, Chain A"/>
    <property type="match status" value="1"/>
</dbReference>
<protein>
    <submittedName>
        <fullName evidence="3">Glycosyltransferase family 2 protein</fullName>
    </submittedName>
</protein>
<evidence type="ECO:0000313" key="4">
    <source>
        <dbReference type="Proteomes" id="UP000787568"/>
    </source>
</evidence>
<gene>
    <name evidence="3" type="ORF">I8747_13775</name>
</gene>
<proteinExistence type="predicted"/>
<feature type="domain" description="Glycosyltransferase 2-like" evidence="2">
    <location>
        <begin position="3"/>
        <end position="120"/>
    </location>
</feature>
<keyword evidence="1" id="KW-1003">Cell membrane</keyword>
<dbReference type="PANTHER" id="PTHR22916:SF3">
    <property type="entry name" value="UDP-GLCNAC:BETAGAL BETA-1,3-N-ACETYLGLUCOSAMINYLTRANSFERASE-LIKE PROTEIN 1"/>
    <property type="match status" value="1"/>
</dbReference>